<evidence type="ECO:0000313" key="4">
    <source>
        <dbReference type="Proteomes" id="UP000308005"/>
    </source>
</evidence>
<accession>A0A4S9TA31</accession>
<sequence>MTIGIAVIGSAPREQASSSKKLILYASPSRAYPSCTDIKWQPGIKANGDLFSLNAIYSRSLASAQKLSKEVESTTPDLYAEDAGSDKSYAKLLERSDVEAVVIALPILAQPEFIKKALSAGKHVLSEKPVAKDLATAHELIDWYHTNIDTKKTIWAVAENFRYLGRFQYGAEQVKELGDILGFRLRMHAFVKPGAKYYETEWRKTPEYQGGFLLDGGVHFIAAMRQLLGQEAKMSQVAAFTAQLQPHLPPIDTINATVKLANGTSGTFSVSFGTTFSGAEYIVACQNGTVDVGFDKTIVKKDGNESTKDFPEDKNGVRQELKAWGESIAQGKAHPLQTPEEALADLEVLEAMIKSGEADGKAIELKLQ</sequence>
<dbReference type="Gene3D" id="3.40.50.720">
    <property type="entry name" value="NAD(P)-binding Rossmann-like Domain"/>
    <property type="match status" value="1"/>
</dbReference>
<dbReference type="Gene3D" id="3.30.360.10">
    <property type="entry name" value="Dihydrodipicolinate Reductase, domain 2"/>
    <property type="match status" value="1"/>
</dbReference>
<evidence type="ECO:0000259" key="1">
    <source>
        <dbReference type="Pfam" id="PF01408"/>
    </source>
</evidence>
<dbReference type="Proteomes" id="UP000308005">
    <property type="component" value="Unassembled WGS sequence"/>
</dbReference>
<dbReference type="InterPro" id="IPR004104">
    <property type="entry name" value="Gfo/Idh/MocA-like_OxRdtase_C"/>
</dbReference>
<feature type="domain" description="Gfo/Idh/MocA-like oxidoreductase N-terminal" evidence="1">
    <location>
        <begin position="46"/>
        <end position="142"/>
    </location>
</feature>
<dbReference type="SUPFAM" id="SSF55347">
    <property type="entry name" value="Glyceraldehyde-3-phosphate dehydrogenase-like, C-terminal domain"/>
    <property type="match status" value="1"/>
</dbReference>
<dbReference type="Pfam" id="PF02894">
    <property type="entry name" value="GFO_IDH_MocA_C"/>
    <property type="match status" value="1"/>
</dbReference>
<reference evidence="3 4" key="1">
    <citation type="submission" date="2018-10" db="EMBL/GenBank/DDBJ databases">
        <title>Fifty Aureobasidium pullulans genomes reveal a recombining polyextremotolerant generalist.</title>
        <authorList>
            <person name="Gostincar C."/>
            <person name="Turk M."/>
            <person name="Zajc J."/>
            <person name="Gunde-Cimerman N."/>
        </authorList>
    </citation>
    <scope>NUCLEOTIDE SEQUENCE [LARGE SCALE GENOMIC DNA]</scope>
    <source>
        <strain evidence="3 4">EXF-3863</strain>
    </source>
</reference>
<feature type="domain" description="Gfo/Idh/MocA-like oxidoreductase C-terminal" evidence="2">
    <location>
        <begin position="174"/>
        <end position="358"/>
    </location>
</feature>
<proteinExistence type="predicted"/>
<dbReference type="InterPro" id="IPR036291">
    <property type="entry name" value="NAD(P)-bd_dom_sf"/>
</dbReference>
<dbReference type="PANTHER" id="PTHR42840:SF5">
    <property type="entry name" value="NAD(P)-BINDING ROSSMANN-FOLD SUPERFAMILY PROTEIN"/>
    <property type="match status" value="1"/>
</dbReference>
<evidence type="ECO:0000313" key="3">
    <source>
        <dbReference type="EMBL" id="THZ20963.1"/>
    </source>
</evidence>
<protein>
    <submittedName>
        <fullName evidence="3">NAD(P)-binding protein</fullName>
    </submittedName>
</protein>
<dbReference type="PANTHER" id="PTHR42840">
    <property type="entry name" value="NAD(P)-BINDING ROSSMANN-FOLD SUPERFAMILY PROTEIN-RELATED"/>
    <property type="match status" value="1"/>
</dbReference>
<dbReference type="SUPFAM" id="SSF51735">
    <property type="entry name" value="NAD(P)-binding Rossmann-fold domains"/>
    <property type="match status" value="1"/>
</dbReference>
<gene>
    <name evidence="3" type="ORF">D6C91_04543</name>
</gene>
<dbReference type="InterPro" id="IPR000683">
    <property type="entry name" value="Gfo/Idh/MocA-like_OxRdtase_N"/>
</dbReference>
<dbReference type="Pfam" id="PF01408">
    <property type="entry name" value="GFO_IDH_MocA"/>
    <property type="match status" value="1"/>
</dbReference>
<name>A0A4S9TA31_AURPU</name>
<dbReference type="GO" id="GO:0005737">
    <property type="term" value="C:cytoplasm"/>
    <property type="evidence" value="ECO:0007669"/>
    <property type="project" value="TreeGrafter"/>
</dbReference>
<dbReference type="GO" id="GO:0006740">
    <property type="term" value="P:NADPH regeneration"/>
    <property type="evidence" value="ECO:0007669"/>
    <property type="project" value="TreeGrafter"/>
</dbReference>
<dbReference type="GO" id="GO:0000166">
    <property type="term" value="F:nucleotide binding"/>
    <property type="evidence" value="ECO:0007669"/>
    <property type="project" value="InterPro"/>
</dbReference>
<dbReference type="AlphaFoldDB" id="A0A4S9TA31"/>
<dbReference type="EMBL" id="QZBM01000172">
    <property type="protein sequence ID" value="THZ20963.1"/>
    <property type="molecule type" value="Genomic_DNA"/>
</dbReference>
<comment type="caution">
    <text evidence="3">The sequence shown here is derived from an EMBL/GenBank/DDBJ whole genome shotgun (WGS) entry which is preliminary data.</text>
</comment>
<dbReference type="GO" id="GO:0016491">
    <property type="term" value="F:oxidoreductase activity"/>
    <property type="evidence" value="ECO:0007669"/>
    <property type="project" value="TreeGrafter"/>
</dbReference>
<organism evidence="3 4">
    <name type="scientific">Aureobasidium pullulans</name>
    <name type="common">Black yeast</name>
    <name type="synonym">Pullularia pullulans</name>
    <dbReference type="NCBI Taxonomy" id="5580"/>
    <lineage>
        <taxon>Eukaryota</taxon>
        <taxon>Fungi</taxon>
        <taxon>Dikarya</taxon>
        <taxon>Ascomycota</taxon>
        <taxon>Pezizomycotina</taxon>
        <taxon>Dothideomycetes</taxon>
        <taxon>Dothideomycetidae</taxon>
        <taxon>Dothideales</taxon>
        <taxon>Saccotheciaceae</taxon>
        <taxon>Aureobasidium</taxon>
    </lineage>
</organism>
<evidence type="ECO:0000259" key="2">
    <source>
        <dbReference type="Pfam" id="PF02894"/>
    </source>
</evidence>